<evidence type="ECO:0000256" key="1">
    <source>
        <dbReference type="ARBA" id="ARBA00001968"/>
    </source>
</evidence>
<feature type="domain" description="Endoribonuclease YicC-like N-terminal" evidence="7">
    <location>
        <begin position="2"/>
        <end position="158"/>
    </location>
</feature>
<reference evidence="9" key="1">
    <citation type="submission" date="2022-08" db="EMBL/GenBank/DDBJ databases">
        <title>Genomic Encyclopedia of Type Strains, Phase V (KMG-V): Genome sequencing to study the core and pangenomes of soil and plant-associated prokaryotes.</title>
        <authorList>
            <person name="Whitman W."/>
        </authorList>
    </citation>
    <scope>NUCLEOTIDE SEQUENCE</scope>
    <source>
        <strain evidence="10">SP3002</strain>
        <strain evidence="9">SP3026</strain>
    </source>
</reference>
<sequence>MIRSMTGFGRGHASTEDASATVEIQSTNKRHLNIFVHLPDPLPEAESDVRMQMKEAFERGQFDVNVSAELKGADTLPVDVDADAAMHHKRRLEQLAAAAQIEAPIRIDHLLEFEDIFAGEEEREAAKIQRAWPAVTQALDAAIDDLQAMRREEGDALRDDLERRTRAIDEHLDAIEARAPARVEERQAQLRDRLGALLDDEHLDADRLETEMALLADKLDVTEECVRLHSHLKMFREALDADEPSGRKLKFITQEIHREANTIGAKADDEVISRQAVEMKEEIEKIKEQIRNVE</sequence>
<organism evidence="9 11">
    <name type="scientific">Salinibacter ruber</name>
    <dbReference type="NCBI Taxonomy" id="146919"/>
    <lineage>
        <taxon>Bacteria</taxon>
        <taxon>Pseudomonadati</taxon>
        <taxon>Rhodothermota</taxon>
        <taxon>Rhodothermia</taxon>
        <taxon>Rhodothermales</taxon>
        <taxon>Salinibacteraceae</taxon>
        <taxon>Salinibacter</taxon>
    </lineage>
</organism>
<evidence type="ECO:0000259" key="8">
    <source>
        <dbReference type="Pfam" id="PF08340"/>
    </source>
</evidence>
<dbReference type="Proteomes" id="UP001155110">
    <property type="component" value="Unassembled WGS sequence"/>
</dbReference>
<dbReference type="GO" id="GO:0016787">
    <property type="term" value="F:hydrolase activity"/>
    <property type="evidence" value="ECO:0007669"/>
    <property type="project" value="UniProtKB-KW"/>
</dbReference>
<dbReference type="AlphaFoldDB" id="A0A9X2TUZ6"/>
<comment type="similarity">
    <text evidence="5">Belongs to the YicC/YloC family.</text>
</comment>
<dbReference type="EMBL" id="JANTZM010000003">
    <property type="protein sequence ID" value="MCS4156974.1"/>
    <property type="molecule type" value="Genomic_DNA"/>
</dbReference>
<evidence type="ECO:0000256" key="4">
    <source>
        <dbReference type="ARBA" id="ARBA00022801"/>
    </source>
</evidence>
<comment type="caution">
    <text evidence="9">The sequence shown here is derived from an EMBL/GenBank/DDBJ whole genome shotgun (WGS) entry which is preliminary data.</text>
</comment>
<dbReference type="InterPro" id="IPR013527">
    <property type="entry name" value="YicC-like_N"/>
</dbReference>
<dbReference type="Proteomes" id="UP001155144">
    <property type="component" value="Unassembled WGS sequence"/>
</dbReference>
<protein>
    <submittedName>
        <fullName evidence="9">Uncharacterized protein (TIGR00255 family)</fullName>
    </submittedName>
</protein>
<evidence type="ECO:0000259" key="7">
    <source>
        <dbReference type="Pfam" id="PF03755"/>
    </source>
</evidence>
<evidence type="ECO:0000256" key="5">
    <source>
        <dbReference type="ARBA" id="ARBA00035648"/>
    </source>
</evidence>
<dbReference type="PANTHER" id="PTHR30636">
    <property type="entry name" value="UPF0701 PROTEIN YICC"/>
    <property type="match status" value="1"/>
</dbReference>
<proteinExistence type="inferred from homology"/>
<dbReference type="GO" id="GO:0004521">
    <property type="term" value="F:RNA endonuclease activity"/>
    <property type="evidence" value="ECO:0007669"/>
    <property type="project" value="InterPro"/>
</dbReference>
<dbReference type="RefSeq" id="WP_251941562.1">
    <property type="nucleotide sequence ID" value="NZ_CALTRV010000018.1"/>
</dbReference>
<dbReference type="EMBL" id="JANUBL010000001">
    <property type="protein sequence ID" value="MCS4120612.1"/>
    <property type="molecule type" value="Genomic_DNA"/>
</dbReference>
<evidence type="ECO:0000313" key="10">
    <source>
        <dbReference type="EMBL" id="MCS4156974.1"/>
    </source>
</evidence>
<evidence type="ECO:0000256" key="2">
    <source>
        <dbReference type="ARBA" id="ARBA00022722"/>
    </source>
</evidence>
<keyword evidence="2" id="KW-0540">Nuclease</keyword>
<dbReference type="InterPro" id="IPR005229">
    <property type="entry name" value="YicC/YloC-like"/>
</dbReference>
<evidence type="ECO:0000313" key="11">
    <source>
        <dbReference type="Proteomes" id="UP001155144"/>
    </source>
</evidence>
<evidence type="ECO:0000256" key="3">
    <source>
        <dbReference type="ARBA" id="ARBA00022759"/>
    </source>
</evidence>
<gene>
    <name evidence="9" type="ORF">GGP45_000930</name>
    <name evidence="10" type="ORF">GGP99_000916</name>
</gene>
<keyword evidence="3" id="KW-0255">Endonuclease</keyword>
<dbReference type="NCBIfam" id="TIGR00255">
    <property type="entry name" value="YicC/YloC family endoribonuclease"/>
    <property type="match status" value="1"/>
</dbReference>
<feature type="region of interest" description="Disordered" evidence="6">
    <location>
        <begin position="1"/>
        <end position="20"/>
    </location>
</feature>
<dbReference type="Pfam" id="PF03755">
    <property type="entry name" value="YicC-like_N"/>
    <property type="match status" value="1"/>
</dbReference>
<comment type="cofactor">
    <cofactor evidence="1">
        <name>a divalent metal cation</name>
        <dbReference type="ChEBI" id="CHEBI:60240"/>
    </cofactor>
</comment>
<dbReference type="PANTHER" id="PTHR30636:SF3">
    <property type="entry name" value="UPF0701 PROTEIN YICC"/>
    <property type="match status" value="1"/>
</dbReference>
<evidence type="ECO:0000256" key="6">
    <source>
        <dbReference type="SAM" id="MobiDB-lite"/>
    </source>
</evidence>
<name>A0A9X2TUZ6_9BACT</name>
<keyword evidence="4" id="KW-0378">Hydrolase</keyword>
<dbReference type="InterPro" id="IPR013551">
    <property type="entry name" value="YicC-like_C"/>
</dbReference>
<feature type="domain" description="Endoribonuclease YicC-like C-terminal" evidence="8">
    <location>
        <begin position="175"/>
        <end position="294"/>
    </location>
</feature>
<dbReference type="Pfam" id="PF08340">
    <property type="entry name" value="YicC-like_C"/>
    <property type="match status" value="1"/>
</dbReference>
<evidence type="ECO:0000313" key="9">
    <source>
        <dbReference type="EMBL" id="MCS4120612.1"/>
    </source>
</evidence>
<accession>A0A9X2TUZ6</accession>